<proteinExistence type="predicted"/>
<dbReference type="EMBL" id="LR796436">
    <property type="protein sequence ID" value="CAB4144049.1"/>
    <property type="molecule type" value="Genomic_DNA"/>
</dbReference>
<name>A0A6J5MKH5_9CAUD</name>
<organism evidence="1">
    <name type="scientific">uncultured Caudovirales phage</name>
    <dbReference type="NCBI Taxonomy" id="2100421"/>
    <lineage>
        <taxon>Viruses</taxon>
        <taxon>Duplodnaviria</taxon>
        <taxon>Heunggongvirae</taxon>
        <taxon>Uroviricota</taxon>
        <taxon>Caudoviricetes</taxon>
        <taxon>Peduoviridae</taxon>
        <taxon>Maltschvirus</taxon>
        <taxon>Maltschvirus maltsch</taxon>
    </lineage>
</organism>
<protein>
    <submittedName>
        <fullName evidence="1">Uncharacterized protein</fullName>
    </submittedName>
</protein>
<evidence type="ECO:0000313" key="1">
    <source>
        <dbReference type="EMBL" id="CAB4144049.1"/>
    </source>
</evidence>
<sequence length="65" mass="7529">MNAVADLYEATEFEDMLHSAESNAANAWEQDFVSGVREKWLLYGRRMFLSDKQDEILKRIASDES</sequence>
<gene>
    <name evidence="1" type="ORF">UFOVP456_18</name>
</gene>
<accession>A0A6J5MKH5</accession>
<reference evidence="1" key="1">
    <citation type="submission" date="2020-04" db="EMBL/GenBank/DDBJ databases">
        <authorList>
            <person name="Chiriac C."/>
            <person name="Salcher M."/>
            <person name="Ghai R."/>
            <person name="Kavagutti S V."/>
        </authorList>
    </citation>
    <scope>NUCLEOTIDE SEQUENCE</scope>
</reference>